<comment type="caution">
    <text evidence="1">The sequence shown here is derived from an EMBL/GenBank/DDBJ whole genome shotgun (WGS) entry which is preliminary data.</text>
</comment>
<sequence length="131" mass="14080">MLAPGGRVVLVGQDWESFIIDSGDPDLTRTIVTARASVVVSPRVARGYRNLLLDNGFTDVTVEVRTVVFVDALMVPMLSGLAENARAAGAVTREQADGWIAEQTHRGRNDRLMLALPLFFAAAATPSSRGQ</sequence>
<dbReference type="InterPro" id="IPR029063">
    <property type="entry name" value="SAM-dependent_MTases_sf"/>
</dbReference>
<evidence type="ECO:0008006" key="3">
    <source>
        <dbReference type="Google" id="ProtNLM"/>
    </source>
</evidence>
<protein>
    <recommendedName>
        <fullName evidence="3">Methyltransferase</fullName>
    </recommendedName>
</protein>
<accession>A0A2S6AX16</accession>
<evidence type="ECO:0000313" key="1">
    <source>
        <dbReference type="EMBL" id="PPJ39792.1"/>
    </source>
</evidence>
<evidence type="ECO:0000313" key="2">
    <source>
        <dbReference type="Proteomes" id="UP000239874"/>
    </source>
</evidence>
<dbReference type="AlphaFoldDB" id="A0A2S6AX16"/>
<organism evidence="1 2">
    <name type="scientific">Nocardia nova</name>
    <dbReference type="NCBI Taxonomy" id="37330"/>
    <lineage>
        <taxon>Bacteria</taxon>
        <taxon>Bacillati</taxon>
        <taxon>Actinomycetota</taxon>
        <taxon>Actinomycetes</taxon>
        <taxon>Mycobacteriales</taxon>
        <taxon>Nocardiaceae</taxon>
        <taxon>Nocardia</taxon>
    </lineage>
</organism>
<proteinExistence type="predicted"/>
<dbReference type="SUPFAM" id="SSF53335">
    <property type="entry name" value="S-adenosyl-L-methionine-dependent methyltransferases"/>
    <property type="match status" value="1"/>
</dbReference>
<reference evidence="1 2" key="1">
    <citation type="submission" date="2018-02" db="EMBL/GenBank/DDBJ databases">
        <title>8 Nocardia nova and 1 Nocardia cyriacigeorgica strain used for evolution to TMP-SMX.</title>
        <authorList>
            <person name="Mehta H."/>
            <person name="Weng J."/>
            <person name="Shamoo Y."/>
        </authorList>
    </citation>
    <scope>NUCLEOTIDE SEQUENCE [LARGE SCALE GENOMIC DNA]</scope>
    <source>
        <strain evidence="1 2">MDA3139</strain>
    </source>
</reference>
<name>A0A2S6AX16_9NOCA</name>
<dbReference type="Proteomes" id="UP000239874">
    <property type="component" value="Unassembled WGS sequence"/>
</dbReference>
<dbReference type="EMBL" id="PSZC01000001">
    <property type="protein sequence ID" value="PPJ39792.1"/>
    <property type="molecule type" value="Genomic_DNA"/>
</dbReference>
<gene>
    <name evidence="1" type="ORF">C5E45_01215</name>
</gene>